<dbReference type="EMBL" id="FQVT01000004">
    <property type="protein sequence ID" value="SHG06459.1"/>
    <property type="molecule type" value="Genomic_DNA"/>
</dbReference>
<organism evidence="3 4">
    <name type="scientific">Salegentibacter echinorum</name>
    <dbReference type="NCBI Taxonomy" id="1073325"/>
    <lineage>
        <taxon>Bacteria</taxon>
        <taxon>Pseudomonadati</taxon>
        <taxon>Bacteroidota</taxon>
        <taxon>Flavobacteriia</taxon>
        <taxon>Flavobacteriales</taxon>
        <taxon>Flavobacteriaceae</taxon>
        <taxon>Salegentibacter</taxon>
    </lineage>
</organism>
<accession>A0A1M5GRU8</accession>
<sequence length="249" mass="28999">MKKISILLLAIIAFSSCNKKESNLVVNANIEGLRKGTVYLQKIEDSLMVNLDSVVVSGNDNISLETYIESPQIMYLYLNKVDNSQYDDRIDFFAEKGEVTIKTSLEKFGTDVEITGAKNQEKLEEYRQMMTRFNDKNLDLIKENFEAQKEKDEEKIMAIDKQYEGLLKRKYLYTVNFAINNKDLEIAPYLALSEVFDANIKYLDTIYTSLKPKVKKSLYGEQLKDYLKERKKEEKQKENIKEVETETEN</sequence>
<evidence type="ECO:0000259" key="2">
    <source>
        <dbReference type="Pfam" id="PF14289"/>
    </source>
</evidence>
<dbReference type="AlphaFoldDB" id="A0A1M5GRU8"/>
<dbReference type="Pfam" id="PF14289">
    <property type="entry name" value="DUF4369"/>
    <property type="match status" value="1"/>
</dbReference>
<gene>
    <name evidence="3" type="ORF">SAMN05444483_104285</name>
</gene>
<keyword evidence="4" id="KW-1185">Reference proteome</keyword>
<evidence type="ECO:0000313" key="4">
    <source>
        <dbReference type="Proteomes" id="UP000183945"/>
    </source>
</evidence>
<dbReference type="OrthoDB" id="1143206at2"/>
<dbReference type="PROSITE" id="PS51257">
    <property type="entry name" value="PROKAR_LIPOPROTEIN"/>
    <property type="match status" value="1"/>
</dbReference>
<feature type="domain" description="DUF4369" evidence="2">
    <location>
        <begin position="25"/>
        <end position="123"/>
    </location>
</feature>
<dbReference type="InterPro" id="IPR010916">
    <property type="entry name" value="TonB_box_CS"/>
</dbReference>
<keyword evidence="1" id="KW-0175">Coiled coil</keyword>
<dbReference type="PROSITE" id="PS00430">
    <property type="entry name" value="TONB_DEPENDENT_REC_1"/>
    <property type="match status" value="1"/>
</dbReference>
<feature type="coiled-coil region" evidence="1">
    <location>
        <begin position="123"/>
        <end position="162"/>
    </location>
</feature>
<reference evidence="4" key="1">
    <citation type="submission" date="2016-11" db="EMBL/GenBank/DDBJ databases">
        <authorList>
            <person name="Varghese N."/>
            <person name="Submissions S."/>
        </authorList>
    </citation>
    <scope>NUCLEOTIDE SEQUENCE [LARGE SCALE GENOMIC DNA]</scope>
    <source>
        <strain evidence="4">DSM 24579</strain>
    </source>
</reference>
<dbReference type="RefSeq" id="WP_072878956.1">
    <property type="nucleotide sequence ID" value="NZ_FQVT01000004.1"/>
</dbReference>
<protein>
    <recommendedName>
        <fullName evidence="2">DUF4369 domain-containing protein</fullName>
    </recommendedName>
</protein>
<evidence type="ECO:0000256" key="1">
    <source>
        <dbReference type="SAM" id="Coils"/>
    </source>
</evidence>
<evidence type="ECO:0000313" key="3">
    <source>
        <dbReference type="EMBL" id="SHG06459.1"/>
    </source>
</evidence>
<proteinExistence type="predicted"/>
<dbReference type="InterPro" id="IPR025380">
    <property type="entry name" value="DUF4369"/>
</dbReference>
<name>A0A1M5GRU8_SALEC</name>
<dbReference type="Proteomes" id="UP000183945">
    <property type="component" value="Unassembled WGS sequence"/>
</dbReference>
<dbReference type="STRING" id="1073325.SAMN05444483_104285"/>